<dbReference type="AlphaFoldDB" id="A0A2I2G1N1"/>
<dbReference type="GeneID" id="36557308"/>
<dbReference type="RefSeq" id="XP_024702083.1">
    <property type="nucleotide sequence ID" value="XM_024849609.1"/>
</dbReference>
<sequence length="100" mass="11358">MHPSLASVSLCATGLPSRGNLSNELKRIHSNDLESIKKKPKKQGREKKKICKPKKGRNLLYSSPCTSKTVWHFYSTFRSVLRTSGTNFSWIFSSKCLVDR</sequence>
<reference evidence="1 2" key="1">
    <citation type="submission" date="2016-12" db="EMBL/GenBank/DDBJ databases">
        <title>The genomes of Aspergillus section Nigri reveals drivers in fungal speciation.</title>
        <authorList>
            <consortium name="DOE Joint Genome Institute"/>
            <person name="Vesth T.C."/>
            <person name="Nybo J."/>
            <person name="Theobald S."/>
            <person name="Brandl J."/>
            <person name="Frisvad J.C."/>
            <person name="Nielsen K.F."/>
            <person name="Lyhne E.K."/>
            <person name="Kogle M.E."/>
            <person name="Kuo A."/>
            <person name="Riley R."/>
            <person name="Clum A."/>
            <person name="Nolan M."/>
            <person name="Lipzen A."/>
            <person name="Salamov A."/>
            <person name="Henrissat B."/>
            <person name="Wiebenga A."/>
            <person name="De Vries R.P."/>
            <person name="Grigoriev I.V."/>
            <person name="Mortensen U.H."/>
            <person name="Andersen M.R."/>
            <person name="Baker S.E."/>
        </authorList>
    </citation>
    <scope>NUCLEOTIDE SEQUENCE [LARGE SCALE GENOMIC DNA]</scope>
    <source>
        <strain evidence="1 2">IBT 23096</strain>
    </source>
</reference>
<organism evidence="1 2">
    <name type="scientific">Aspergillus steynii IBT 23096</name>
    <dbReference type="NCBI Taxonomy" id="1392250"/>
    <lineage>
        <taxon>Eukaryota</taxon>
        <taxon>Fungi</taxon>
        <taxon>Dikarya</taxon>
        <taxon>Ascomycota</taxon>
        <taxon>Pezizomycotina</taxon>
        <taxon>Eurotiomycetes</taxon>
        <taxon>Eurotiomycetidae</taxon>
        <taxon>Eurotiales</taxon>
        <taxon>Aspergillaceae</taxon>
        <taxon>Aspergillus</taxon>
        <taxon>Aspergillus subgen. Circumdati</taxon>
    </lineage>
</organism>
<protein>
    <submittedName>
        <fullName evidence="1">Uncharacterized protein</fullName>
    </submittedName>
</protein>
<comment type="caution">
    <text evidence="1">The sequence shown here is derived from an EMBL/GenBank/DDBJ whole genome shotgun (WGS) entry which is preliminary data.</text>
</comment>
<dbReference type="EMBL" id="MSFO01000006">
    <property type="protein sequence ID" value="PLB46781.1"/>
    <property type="molecule type" value="Genomic_DNA"/>
</dbReference>
<dbReference type="Proteomes" id="UP000234275">
    <property type="component" value="Unassembled WGS sequence"/>
</dbReference>
<accession>A0A2I2G1N1</accession>
<evidence type="ECO:0000313" key="1">
    <source>
        <dbReference type="EMBL" id="PLB46781.1"/>
    </source>
</evidence>
<name>A0A2I2G1N1_9EURO</name>
<keyword evidence="2" id="KW-1185">Reference proteome</keyword>
<gene>
    <name evidence="1" type="ORF">P170DRAFT_438483</name>
</gene>
<proteinExistence type="predicted"/>
<dbReference type="VEuPathDB" id="FungiDB:P170DRAFT_438483"/>
<evidence type="ECO:0000313" key="2">
    <source>
        <dbReference type="Proteomes" id="UP000234275"/>
    </source>
</evidence>